<gene>
    <name evidence="1" type="ORF">Rleg9DRAFT_1065</name>
    <name evidence="2" type="ORF">Rleg9DRAFT_7305</name>
</gene>
<proteinExistence type="predicted"/>
<reference evidence="2" key="1">
    <citation type="submission" date="2012-02" db="EMBL/GenBank/DDBJ databases">
        <title>Improved High-Quality Draft Sequence of Rhizobium leguminosarum bv. trifolii WSM597.</title>
        <authorList>
            <consortium name="US DOE Joint Genome Institute"/>
            <person name="Lucas S."/>
            <person name="Han J."/>
            <person name="Lapidus A."/>
            <person name="Cheng J.-F."/>
            <person name="Goodwin L."/>
            <person name="Pitluck S."/>
            <person name="Peters L."/>
            <person name="Ovchinnikova G."/>
            <person name="Held B."/>
            <person name="Detter J.C."/>
            <person name="Han C."/>
            <person name="Tapia R."/>
            <person name="Land M."/>
            <person name="Hauser L."/>
            <person name="Kyrpides N."/>
            <person name="Ivanova N."/>
            <person name="Pagani I."/>
            <person name="Brau L."/>
            <person name="Yates R."/>
            <person name="O'Hara G."/>
            <person name="Rui T."/>
            <person name="Howieson J."/>
            <person name="Reeve W."/>
            <person name="Woyke T."/>
        </authorList>
    </citation>
    <scope>NUCLEOTIDE SEQUENCE [LARGE SCALE GENOMIC DNA]</scope>
    <source>
        <strain evidence="2">WSM597</strain>
    </source>
</reference>
<dbReference type="InterPro" id="IPR052159">
    <property type="entry name" value="Competence_DNA_uptake"/>
</dbReference>
<dbReference type="Proteomes" id="UP000005092">
    <property type="component" value="Unassembled WGS sequence"/>
</dbReference>
<evidence type="ECO:0000313" key="2">
    <source>
        <dbReference type="EMBL" id="EJB08264.1"/>
    </source>
</evidence>
<organism evidence="2">
    <name type="scientific">Rhizobium leguminosarum bv. trifolii WSM597</name>
    <dbReference type="NCBI Taxonomy" id="754764"/>
    <lineage>
        <taxon>Bacteria</taxon>
        <taxon>Pseudomonadati</taxon>
        <taxon>Pseudomonadota</taxon>
        <taxon>Alphaproteobacteria</taxon>
        <taxon>Hyphomicrobiales</taxon>
        <taxon>Rhizobiaceae</taxon>
        <taxon>Rhizobium/Agrobacterium group</taxon>
        <taxon>Rhizobium</taxon>
    </lineage>
</organism>
<evidence type="ECO:0008006" key="3">
    <source>
        <dbReference type="Google" id="ProtNLM"/>
    </source>
</evidence>
<sequence>MWVIDGGPGLSEWAGQSVTTWSEFLLPRLEEISEERPVPIDLGMVSHIDDDHINGMEKIMNDLTSVRVDNPARVKFLKFWFNSFERLVDHQRASTGETQGVETAGLPYMLAGQVDDQDGDAVIQSIPQGISLSSDLKTLKLQDNPPFKGTIVATKREKPIKIKGGAEVTILGPLEKRLEALRKKWIAALEKKDEKVKEAEIASLFLPDSKLDTAIPNLSSIVMLVSIRGKTMLLTGDAQGKDVVEAWKAMEMPDGPQHVHLLKVPHHGSNRNNPEIFLRFFPADHYVFSANGKYDNPDPETVEAVVMVNKGRQFKLHFTNENVKWTRSYKGVNTLPELLDVLKEEYGGDWCWAFRKTGERFVAVELE</sequence>
<dbReference type="HOGENOM" id="CLU_052638_0_0_5"/>
<dbReference type="PANTHER" id="PTHR30619">
    <property type="entry name" value="DNA INTERNALIZATION/COMPETENCE PROTEIN COMEC/REC2"/>
    <property type="match status" value="1"/>
</dbReference>
<dbReference type="SUPFAM" id="SSF56281">
    <property type="entry name" value="Metallo-hydrolase/oxidoreductase"/>
    <property type="match status" value="1"/>
</dbReference>
<protein>
    <recommendedName>
        <fullName evidence="3">Hydrolase (Metallo-beta-lactamase superfamily)</fullName>
    </recommendedName>
</protein>
<accession>I9NJX4</accession>
<dbReference type="EMBL" id="JH719381">
    <property type="protein sequence ID" value="EJB02277.1"/>
    <property type="molecule type" value="Genomic_DNA"/>
</dbReference>
<dbReference type="AlphaFoldDB" id="I9NJX4"/>
<dbReference type="InterPro" id="IPR036866">
    <property type="entry name" value="RibonucZ/Hydroxyglut_hydro"/>
</dbReference>
<dbReference type="EMBL" id="JH719381">
    <property type="protein sequence ID" value="EJB08264.1"/>
    <property type="molecule type" value="Genomic_DNA"/>
</dbReference>
<dbReference type="PANTHER" id="PTHR30619:SF1">
    <property type="entry name" value="RECOMBINATION PROTEIN 2"/>
    <property type="match status" value="1"/>
</dbReference>
<dbReference type="Gene3D" id="3.60.15.10">
    <property type="entry name" value="Ribonuclease Z/Hydroxyacylglutathione hydrolase-like"/>
    <property type="match status" value="1"/>
</dbReference>
<evidence type="ECO:0000313" key="1">
    <source>
        <dbReference type="EMBL" id="EJB02277.1"/>
    </source>
</evidence>
<name>I9NJX4_RHILT</name>